<gene>
    <name evidence="2" type="ORF">GCWU000325_00078</name>
</gene>
<dbReference type="InterPro" id="IPR029044">
    <property type="entry name" value="Nucleotide-diphossugar_trans"/>
</dbReference>
<dbReference type="SUPFAM" id="SSF53448">
    <property type="entry name" value="Nucleotide-diphospho-sugar transferases"/>
    <property type="match status" value="1"/>
</dbReference>
<feature type="domain" description="Glycosyltransferase 2-like" evidence="1">
    <location>
        <begin position="12"/>
        <end position="125"/>
    </location>
</feature>
<dbReference type="STRING" id="626522.GCWU000325_00078"/>
<dbReference type="OrthoDB" id="1114838at2"/>
<dbReference type="Pfam" id="PF00535">
    <property type="entry name" value="Glycos_transf_2"/>
    <property type="match status" value="1"/>
</dbReference>
<proteinExistence type="predicted"/>
<dbReference type="AlphaFoldDB" id="C9LD62"/>
<dbReference type="CDD" id="cd00761">
    <property type="entry name" value="Glyco_tranf_GTA_type"/>
    <property type="match status" value="1"/>
</dbReference>
<dbReference type="Proteomes" id="UP000003460">
    <property type="component" value="Unassembled WGS sequence"/>
</dbReference>
<evidence type="ECO:0000313" key="3">
    <source>
        <dbReference type="Proteomes" id="UP000003460"/>
    </source>
</evidence>
<dbReference type="PANTHER" id="PTHR43685">
    <property type="entry name" value="GLYCOSYLTRANSFERASE"/>
    <property type="match status" value="1"/>
</dbReference>
<dbReference type="InterPro" id="IPR001173">
    <property type="entry name" value="Glyco_trans_2-like"/>
</dbReference>
<dbReference type="InterPro" id="IPR050834">
    <property type="entry name" value="Glycosyltransf_2"/>
</dbReference>
<name>C9LD62_9BACT</name>
<reference evidence="2" key="1">
    <citation type="submission" date="2009-09" db="EMBL/GenBank/DDBJ databases">
        <authorList>
            <person name="Weinstock G."/>
            <person name="Sodergren E."/>
            <person name="Clifton S."/>
            <person name="Fulton L."/>
            <person name="Fulton B."/>
            <person name="Courtney L."/>
            <person name="Fronick C."/>
            <person name="Harrison M."/>
            <person name="Strong C."/>
            <person name="Farmer C."/>
            <person name="Delahaunty K."/>
            <person name="Markovic C."/>
            <person name="Hall O."/>
            <person name="Minx P."/>
            <person name="Tomlinson C."/>
            <person name="Mitreva M."/>
            <person name="Nelson J."/>
            <person name="Hou S."/>
            <person name="Wollam A."/>
            <person name="Pepin K.H."/>
            <person name="Johnson M."/>
            <person name="Bhonagiri V."/>
            <person name="Nash W.E."/>
            <person name="Warren W."/>
            <person name="Chinwalla A."/>
            <person name="Mardis E.R."/>
            <person name="Wilson R.K."/>
        </authorList>
    </citation>
    <scope>NUCLEOTIDE SEQUENCE [LARGE SCALE GENOMIC DNA]</scope>
    <source>
        <strain evidence="2">ATCC 51259</strain>
    </source>
</reference>
<dbReference type="eggNOG" id="COG1216">
    <property type="taxonomic scope" value="Bacteria"/>
</dbReference>
<dbReference type="PANTHER" id="PTHR43685:SF11">
    <property type="entry name" value="GLYCOSYLTRANSFERASE TAGX-RELATED"/>
    <property type="match status" value="1"/>
</dbReference>
<keyword evidence="3" id="KW-1185">Reference proteome</keyword>
<organism evidence="2 3">
    <name type="scientific">Alloprevotella tannerae ATCC 51259</name>
    <dbReference type="NCBI Taxonomy" id="626522"/>
    <lineage>
        <taxon>Bacteria</taxon>
        <taxon>Pseudomonadati</taxon>
        <taxon>Bacteroidota</taxon>
        <taxon>Bacteroidia</taxon>
        <taxon>Bacteroidales</taxon>
        <taxon>Prevotellaceae</taxon>
        <taxon>Alloprevotella</taxon>
    </lineage>
</organism>
<dbReference type="RefSeq" id="WP_006253848.1">
    <property type="nucleotide sequence ID" value="NZ_GG700642.1"/>
</dbReference>
<accession>C9LD62</accession>
<comment type="caution">
    <text evidence="2">The sequence shown here is derived from an EMBL/GenBank/DDBJ whole genome shotgun (WGS) entry which is preliminary data.</text>
</comment>
<dbReference type="EC" id="2.4.-.-" evidence="2"/>
<dbReference type="HOGENOM" id="CLU_025996_0_0_10"/>
<evidence type="ECO:0000313" key="2">
    <source>
        <dbReference type="EMBL" id="EEX72914.1"/>
    </source>
</evidence>
<protein>
    <submittedName>
        <fullName evidence="2">Glycosyltransferase, group 2 family protein</fullName>
        <ecNumber evidence="2">2.4.-.-</ecNumber>
    </submittedName>
</protein>
<dbReference type="GO" id="GO:0016757">
    <property type="term" value="F:glycosyltransferase activity"/>
    <property type="evidence" value="ECO:0007669"/>
    <property type="project" value="UniProtKB-KW"/>
</dbReference>
<dbReference type="Gene3D" id="3.90.550.10">
    <property type="entry name" value="Spore Coat Polysaccharide Biosynthesis Protein SpsA, Chain A"/>
    <property type="match status" value="1"/>
</dbReference>
<sequence>MSKRLPNHPLISIIVPFHNRAAYLRRTLLSIFKQVYNPVELILIDNNSTDDSMSVCESLISVAPFPIQITKASKQGASAARNEGVRLAQGEYLFFFDSDDEMSEDFLSDALPFLEDNDIVSAPTKMIFANGAARCRKIYPNASVTDQILTGMLSTQGMIIRKAFFVDSGSWNEDLPKWNDWELGVRLLLHRPRIHWLSKSYHKIYQHEDSLTGPSLAKTIRQIMPAINAVSQLPLSPKEQQALEARKVILAAELAREGKQDDAIQLYKGQLKWLYLYTKSIHKGAWWLYRSFHKLFH</sequence>
<keyword evidence="2" id="KW-0328">Glycosyltransferase</keyword>
<dbReference type="GeneID" id="84577360"/>
<keyword evidence="2" id="KW-0808">Transferase</keyword>
<evidence type="ECO:0000259" key="1">
    <source>
        <dbReference type="Pfam" id="PF00535"/>
    </source>
</evidence>
<dbReference type="EMBL" id="ACIJ02000002">
    <property type="protein sequence ID" value="EEX72914.1"/>
    <property type="molecule type" value="Genomic_DNA"/>
</dbReference>